<comment type="similarity">
    <text evidence="1">Belongs to the ustYa family.</text>
</comment>
<organism evidence="2 3">
    <name type="scientific">Cyclocybe aegerita</name>
    <name type="common">Black poplar mushroom</name>
    <name type="synonym">Agrocybe aegerita</name>
    <dbReference type="NCBI Taxonomy" id="1973307"/>
    <lineage>
        <taxon>Eukaryota</taxon>
        <taxon>Fungi</taxon>
        <taxon>Dikarya</taxon>
        <taxon>Basidiomycota</taxon>
        <taxon>Agaricomycotina</taxon>
        <taxon>Agaricomycetes</taxon>
        <taxon>Agaricomycetidae</taxon>
        <taxon>Agaricales</taxon>
        <taxon>Agaricineae</taxon>
        <taxon>Bolbitiaceae</taxon>
        <taxon>Cyclocybe</taxon>
    </lineage>
</organism>
<evidence type="ECO:0000313" key="3">
    <source>
        <dbReference type="Proteomes" id="UP000467700"/>
    </source>
</evidence>
<accession>A0A8S0XZS7</accession>
<sequence>MLSSRIFTPFLALNLFVVICARSYSVIVLPRAINELLASRSPVHRFFGDDTPKELPGHYPDVAMFFDRKDRNYPLTSNDAWNTMIPPFLGQVRLGPKGRPYGISMYHQLHCLNSLRYTYMVARYNLEPDPIAERSIAHTTHCFHVLRHSILCHADLTLVARNSTEEGESHRCRDWAQIRRFVEDNQAKWRDTPLTPEAWEDVR</sequence>
<reference evidence="2 3" key="1">
    <citation type="submission" date="2020-01" db="EMBL/GenBank/DDBJ databases">
        <authorList>
            <person name="Gupta K D."/>
        </authorList>
    </citation>
    <scope>NUCLEOTIDE SEQUENCE [LARGE SCALE GENOMIC DNA]</scope>
</reference>
<dbReference type="OrthoDB" id="3687641at2759"/>
<evidence type="ECO:0008006" key="4">
    <source>
        <dbReference type="Google" id="ProtNLM"/>
    </source>
</evidence>
<dbReference type="GO" id="GO:0043386">
    <property type="term" value="P:mycotoxin biosynthetic process"/>
    <property type="evidence" value="ECO:0007669"/>
    <property type="project" value="InterPro"/>
</dbReference>
<dbReference type="Proteomes" id="UP000467700">
    <property type="component" value="Unassembled WGS sequence"/>
</dbReference>
<evidence type="ECO:0000313" key="2">
    <source>
        <dbReference type="EMBL" id="CAA7270031.1"/>
    </source>
</evidence>
<keyword evidence="3" id="KW-1185">Reference proteome</keyword>
<dbReference type="AlphaFoldDB" id="A0A8S0XZS7"/>
<gene>
    <name evidence="2" type="ORF">AAE3_LOCUS12308</name>
</gene>
<dbReference type="InterPro" id="IPR021765">
    <property type="entry name" value="UstYa-like"/>
</dbReference>
<dbReference type="PANTHER" id="PTHR33365:SF6">
    <property type="entry name" value="OXIDASE USTYA"/>
    <property type="match status" value="1"/>
</dbReference>
<dbReference type="PANTHER" id="PTHR33365">
    <property type="entry name" value="YALI0B05434P"/>
    <property type="match status" value="1"/>
</dbReference>
<name>A0A8S0XZS7_CYCAE</name>
<comment type="caution">
    <text evidence="2">The sequence shown here is derived from an EMBL/GenBank/DDBJ whole genome shotgun (WGS) entry which is preliminary data.</text>
</comment>
<dbReference type="Pfam" id="PF11807">
    <property type="entry name" value="UstYa"/>
    <property type="match status" value="1"/>
</dbReference>
<dbReference type="EMBL" id="CACVBS010000084">
    <property type="protein sequence ID" value="CAA7270031.1"/>
    <property type="molecule type" value="Genomic_DNA"/>
</dbReference>
<evidence type="ECO:0000256" key="1">
    <source>
        <dbReference type="ARBA" id="ARBA00035112"/>
    </source>
</evidence>
<protein>
    <recommendedName>
        <fullName evidence="4">Oxidase ustYa</fullName>
    </recommendedName>
</protein>
<proteinExistence type="inferred from homology"/>